<name>A0ABD1TAH1_9LAMI</name>
<protein>
    <submittedName>
        <fullName evidence="1">Uncharacterized protein</fullName>
    </submittedName>
</protein>
<evidence type="ECO:0000313" key="1">
    <source>
        <dbReference type="EMBL" id="KAL2509695.1"/>
    </source>
</evidence>
<comment type="caution">
    <text evidence="1">The sequence shown here is derived from an EMBL/GenBank/DDBJ whole genome shotgun (WGS) entry which is preliminary data.</text>
</comment>
<proteinExistence type="predicted"/>
<dbReference type="EMBL" id="JBFOLJ010000009">
    <property type="protein sequence ID" value="KAL2509695.1"/>
    <property type="molecule type" value="Genomic_DNA"/>
</dbReference>
<accession>A0ABD1TAH1</accession>
<organism evidence="1 2">
    <name type="scientific">Forsythia ovata</name>
    <dbReference type="NCBI Taxonomy" id="205694"/>
    <lineage>
        <taxon>Eukaryota</taxon>
        <taxon>Viridiplantae</taxon>
        <taxon>Streptophyta</taxon>
        <taxon>Embryophyta</taxon>
        <taxon>Tracheophyta</taxon>
        <taxon>Spermatophyta</taxon>
        <taxon>Magnoliopsida</taxon>
        <taxon>eudicotyledons</taxon>
        <taxon>Gunneridae</taxon>
        <taxon>Pentapetalae</taxon>
        <taxon>asterids</taxon>
        <taxon>lamiids</taxon>
        <taxon>Lamiales</taxon>
        <taxon>Oleaceae</taxon>
        <taxon>Forsythieae</taxon>
        <taxon>Forsythia</taxon>
    </lineage>
</organism>
<dbReference type="Proteomes" id="UP001604277">
    <property type="component" value="Unassembled WGS sequence"/>
</dbReference>
<sequence>MTHMVEGFFSVSVEMKAEGSNDNSSTVEYPLGLKLIGLDIEDVSFAMEQTERHLEVRNTGYESYDSLTKRPLFVSLGLLFSIYYKGFMLGEQLANLPRASVLMEG</sequence>
<evidence type="ECO:0000313" key="2">
    <source>
        <dbReference type="Proteomes" id="UP001604277"/>
    </source>
</evidence>
<dbReference type="AlphaFoldDB" id="A0ABD1TAH1"/>
<reference evidence="2" key="1">
    <citation type="submission" date="2024-07" db="EMBL/GenBank/DDBJ databases">
        <title>Two chromosome-level genome assemblies of Korean endemic species Abeliophyllum distichum and Forsythia ovata (Oleaceae).</title>
        <authorList>
            <person name="Jang H."/>
        </authorList>
    </citation>
    <scope>NUCLEOTIDE SEQUENCE [LARGE SCALE GENOMIC DNA]</scope>
</reference>
<gene>
    <name evidence="1" type="ORF">Fot_33342</name>
</gene>
<keyword evidence="2" id="KW-1185">Reference proteome</keyword>